<dbReference type="GO" id="GO:0005737">
    <property type="term" value="C:cytoplasm"/>
    <property type="evidence" value="ECO:0007669"/>
    <property type="project" value="UniProtKB-ARBA"/>
</dbReference>
<reference evidence="3" key="2">
    <citation type="submission" date="2025-08" db="UniProtKB">
        <authorList>
            <consortium name="Ensembl"/>
        </authorList>
    </citation>
    <scope>IDENTIFICATION</scope>
</reference>
<proteinExistence type="predicted"/>
<keyword evidence="4" id="KW-1185">Reference proteome</keyword>
<dbReference type="Proteomes" id="UP000694620">
    <property type="component" value="Chromosome 10"/>
</dbReference>
<dbReference type="InterPro" id="IPR019347">
    <property type="entry name" value="Axonemal_dynein_light_chain"/>
</dbReference>
<dbReference type="InterPro" id="IPR052845">
    <property type="entry name" value="Axonemal_dynein_LC_domain"/>
</dbReference>
<name>A0A8C4SSZ3_ERPCA</name>
<protein>
    <submittedName>
        <fullName evidence="3">Uncharacterized protein</fullName>
    </submittedName>
</protein>
<dbReference type="GeneTree" id="ENSGT00390000005554"/>
<evidence type="ECO:0000256" key="1">
    <source>
        <dbReference type="ARBA" id="ARBA00023054"/>
    </source>
</evidence>
<keyword evidence="1 2" id="KW-0175">Coiled coil</keyword>
<reference evidence="3" key="1">
    <citation type="submission" date="2021-06" db="EMBL/GenBank/DDBJ databases">
        <authorList>
            <consortium name="Wellcome Sanger Institute Data Sharing"/>
        </authorList>
    </citation>
    <scope>NUCLEOTIDE SEQUENCE [LARGE SCALE GENOMIC DNA]</scope>
</reference>
<evidence type="ECO:0000256" key="2">
    <source>
        <dbReference type="SAM" id="Coils"/>
    </source>
</evidence>
<feature type="coiled-coil region" evidence="2">
    <location>
        <begin position="97"/>
        <end position="124"/>
    </location>
</feature>
<organism evidence="3 4">
    <name type="scientific">Erpetoichthys calabaricus</name>
    <name type="common">Rope fish</name>
    <name type="synonym">Calamoichthys calabaricus</name>
    <dbReference type="NCBI Taxonomy" id="27687"/>
    <lineage>
        <taxon>Eukaryota</taxon>
        <taxon>Metazoa</taxon>
        <taxon>Chordata</taxon>
        <taxon>Craniata</taxon>
        <taxon>Vertebrata</taxon>
        <taxon>Euteleostomi</taxon>
        <taxon>Actinopterygii</taxon>
        <taxon>Polypteriformes</taxon>
        <taxon>Polypteridae</taxon>
        <taxon>Erpetoichthys</taxon>
    </lineage>
</organism>
<dbReference type="PANTHER" id="PTHR23052:SF1">
    <property type="entry name" value="AXONEMAL DYNEIN LIGHT CHAIN DOMAIN-CONTAINING PROTEIN 1"/>
    <property type="match status" value="1"/>
</dbReference>
<evidence type="ECO:0000313" key="3">
    <source>
        <dbReference type="Ensembl" id="ENSECRP00000021059.1"/>
    </source>
</evidence>
<sequence>MKKMMHNLLDLIKTEQNIYNIIFHELIRQVSVECAERGELLAKLRSVSIILMFICGMQEYKTLAQREANVFHGFYFLGGTINYEDVCHLYSLVAEYHELYELQRRRLEAQVSRLTEERDLWSRVTYSLALKDTEDLNKVIQLVDKWKDLVYQCNRELEQAWDSGREKIKLIEADITKWHAHFNEVSVILFNSQMLTVESTRYGGEELLSNQENVKTMAQLQQEWNDILLTVLGRHPNVEQENTSVRETMKEITKVVQDLHQELGIQITGENGKIFDGTNVDCTVDDGHLKDVVRVSA</sequence>
<reference evidence="3" key="3">
    <citation type="submission" date="2025-09" db="UniProtKB">
        <authorList>
            <consortium name="Ensembl"/>
        </authorList>
    </citation>
    <scope>IDENTIFICATION</scope>
</reference>
<accession>A0A8C4SSZ3</accession>
<evidence type="ECO:0000313" key="4">
    <source>
        <dbReference type="Proteomes" id="UP000694620"/>
    </source>
</evidence>
<dbReference type="AlphaFoldDB" id="A0A8C4SSZ3"/>
<dbReference type="PANTHER" id="PTHR23052">
    <property type="entry name" value="AXONEMAL DYNEIN LIGHT CHAIN DOMAIN-CONTAINING PROTEIN 1"/>
    <property type="match status" value="1"/>
</dbReference>
<dbReference type="Pfam" id="PF10211">
    <property type="entry name" value="Ax_dynein_light"/>
    <property type="match status" value="1"/>
</dbReference>
<dbReference type="Ensembl" id="ENSECRT00000021514.1">
    <property type="protein sequence ID" value="ENSECRP00000021059.1"/>
    <property type="gene ID" value="ENSECRG00000014117.1"/>
</dbReference>